<dbReference type="InterPro" id="IPR018497">
    <property type="entry name" value="Peptidase_M13_C"/>
</dbReference>
<protein>
    <recommendedName>
        <fullName evidence="1">Peptidase M13 C-terminal domain-containing protein</fullName>
    </recommendedName>
</protein>
<dbReference type="OrthoDB" id="2016263at2759"/>
<dbReference type="Proteomes" id="UP000502823">
    <property type="component" value="Unassembled WGS sequence"/>
</dbReference>
<feature type="domain" description="Peptidase M13 C-terminal" evidence="1">
    <location>
        <begin position="6"/>
        <end position="223"/>
    </location>
</feature>
<gene>
    <name evidence="2" type="ORF">Cfor_03917</name>
</gene>
<dbReference type="EMBL" id="BLKM01002108">
    <property type="protein sequence ID" value="GFG40465.1"/>
    <property type="molecule type" value="Genomic_DNA"/>
</dbReference>
<dbReference type="PANTHER" id="PTHR11733:SF209">
    <property type="entry name" value="FI20018P1"/>
    <property type="match status" value="1"/>
</dbReference>
<dbReference type="Pfam" id="PF01431">
    <property type="entry name" value="Peptidase_M13"/>
    <property type="match status" value="1"/>
</dbReference>
<dbReference type="InParanoid" id="A0A6L2QBN5"/>
<comment type="caution">
    <text evidence="2">The sequence shown here is derived from an EMBL/GenBank/DDBJ whole genome shotgun (WGS) entry which is preliminary data.</text>
</comment>
<dbReference type="InterPro" id="IPR000718">
    <property type="entry name" value="Peptidase_M13"/>
</dbReference>
<dbReference type="GO" id="GO:0006508">
    <property type="term" value="P:proteolysis"/>
    <property type="evidence" value="ECO:0007669"/>
    <property type="project" value="InterPro"/>
</dbReference>
<dbReference type="AlphaFoldDB" id="A0A6L2QBN5"/>
<dbReference type="InterPro" id="IPR024079">
    <property type="entry name" value="MetalloPept_cat_dom_sf"/>
</dbReference>
<dbReference type="PROSITE" id="PS51885">
    <property type="entry name" value="NEPRILYSIN"/>
    <property type="match status" value="1"/>
</dbReference>
<name>A0A6L2QBN5_COPFO</name>
<evidence type="ECO:0000313" key="2">
    <source>
        <dbReference type="EMBL" id="GFG40465.1"/>
    </source>
</evidence>
<dbReference type="SUPFAM" id="SSF55486">
    <property type="entry name" value="Metalloproteases ('zincins'), catalytic domain"/>
    <property type="match status" value="1"/>
</dbReference>
<accession>A0A6L2QBN5</accession>
<proteinExistence type="predicted"/>
<sequence>MHTFSVIPLALLTQPYFRADVPRYIPYATIGLIFTHEMLHAFDLTGIRYDGNGEPKEWFSPESRLRLEARLDCVARQYAATFSKKVSFKGANVDVQVKRSSNVPLTCHPVLSQFDWNVTRNEDMADISGLQIAYRAWSSLQEGDAADLRLPGLNLNTRQLFFLNAAQTYCSHLSPEDYIVLVEMDFHTPFPERVNGIMMNSPSFAEAYNCPIGSPMNPTRKCSTW</sequence>
<dbReference type="PANTHER" id="PTHR11733">
    <property type="entry name" value="ZINC METALLOPROTEASE FAMILY M13 NEPRILYSIN-RELATED"/>
    <property type="match status" value="1"/>
</dbReference>
<dbReference type="GO" id="GO:0005886">
    <property type="term" value="C:plasma membrane"/>
    <property type="evidence" value="ECO:0007669"/>
    <property type="project" value="TreeGrafter"/>
</dbReference>
<dbReference type="GO" id="GO:0004222">
    <property type="term" value="F:metalloendopeptidase activity"/>
    <property type="evidence" value="ECO:0007669"/>
    <property type="project" value="InterPro"/>
</dbReference>
<organism evidence="2 3">
    <name type="scientific">Coptotermes formosanus</name>
    <name type="common">Formosan subterranean termite</name>
    <dbReference type="NCBI Taxonomy" id="36987"/>
    <lineage>
        <taxon>Eukaryota</taxon>
        <taxon>Metazoa</taxon>
        <taxon>Ecdysozoa</taxon>
        <taxon>Arthropoda</taxon>
        <taxon>Hexapoda</taxon>
        <taxon>Insecta</taxon>
        <taxon>Pterygota</taxon>
        <taxon>Neoptera</taxon>
        <taxon>Polyneoptera</taxon>
        <taxon>Dictyoptera</taxon>
        <taxon>Blattodea</taxon>
        <taxon>Blattoidea</taxon>
        <taxon>Termitoidae</taxon>
        <taxon>Rhinotermitidae</taxon>
        <taxon>Coptotermes</taxon>
    </lineage>
</organism>
<evidence type="ECO:0000313" key="3">
    <source>
        <dbReference type="Proteomes" id="UP000502823"/>
    </source>
</evidence>
<reference evidence="3" key="1">
    <citation type="submission" date="2020-01" db="EMBL/GenBank/DDBJ databases">
        <title>Draft genome sequence of the Termite Coptotermes fromosanus.</title>
        <authorList>
            <person name="Itakura S."/>
            <person name="Yosikawa Y."/>
            <person name="Umezawa K."/>
        </authorList>
    </citation>
    <scope>NUCLEOTIDE SEQUENCE [LARGE SCALE GENOMIC DNA]</scope>
</reference>
<evidence type="ECO:0000259" key="1">
    <source>
        <dbReference type="Pfam" id="PF01431"/>
    </source>
</evidence>
<keyword evidence="3" id="KW-1185">Reference proteome</keyword>
<dbReference type="Gene3D" id="3.40.390.10">
    <property type="entry name" value="Collagenase (Catalytic Domain)"/>
    <property type="match status" value="1"/>
</dbReference>